<evidence type="ECO:0000259" key="10">
    <source>
        <dbReference type="PROSITE" id="PS51449"/>
    </source>
</evidence>
<dbReference type="EC" id="2.8.4.-" evidence="12"/>
<dbReference type="Pfam" id="PF04055">
    <property type="entry name" value="Radical_SAM"/>
    <property type="match status" value="1"/>
</dbReference>
<dbReference type="NCBIfam" id="TIGR00089">
    <property type="entry name" value="MiaB/RimO family radical SAM methylthiotransferase"/>
    <property type="match status" value="1"/>
</dbReference>
<evidence type="ECO:0000256" key="5">
    <source>
        <dbReference type="ARBA" id="ARBA00022691"/>
    </source>
</evidence>
<evidence type="ECO:0000259" key="11">
    <source>
        <dbReference type="PROSITE" id="PS51918"/>
    </source>
</evidence>
<keyword evidence="4 12" id="KW-0808">Transferase</keyword>
<protein>
    <submittedName>
        <fullName evidence="12">MiaB/RimO family radical SAM methylthiotransferase</fullName>
        <ecNumber evidence="12">2.8.4.-</ecNumber>
    </submittedName>
</protein>
<evidence type="ECO:0000313" key="13">
    <source>
        <dbReference type="Proteomes" id="UP000824247"/>
    </source>
</evidence>
<proteinExistence type="predicted"/>
<sequence length="284" mass="32768">MIQEQYKTYAICTLGCKVNTYESSIIKNDLDSYGYLEVPFETKADIYIINTCSVTNTADSKSRNMISRARKNNDKAIIIVCGCYSQVSSQELKDKFGINILLGNKYKNNIVDIINEYLVKNQQIIKIDNLILEKEFENSKIETYKDKTRAFVKIQDGCNFMCSYCIIPFTRGRQRSKNFDLLISEINELVNNGFKEIVLTGVNTAGYQDGEHNFYDLLLNISKLPGNFRVRISSVEPFQISDEIVNLIGMNPNRFCQHWHICLQSGSNEVLKKMNRKYTIEESW</sequence>
<reference evidence="12" key="1">
    <citation type="journal article" date="2021" name="PeerJ">
        <title>Extensive microbial diversity within the chicken gut microbiome revealed by metagenomics and culture.</title>
        <authorList>
            <person name="Gilroy R."/>
            <person name="Ravi A."/>
            <person name="Getino M."/>
            <person name="Pursley I."/>
            <person name="Horton D.L."/>
            <person name="Alikhan N.F."/>
            <person name="Baker D."/>
            <person name="Gharbi K."/>
            <person name="Hall N."/>
            <person name="Watson M."/>
            <person name="Adriaenssens E.M."/>
            <person name="Foster-Nyarko E."/>
            <person name="Jarju S."/>
            <person name="Secka A."/>
            <person name="Antonio M."/>
            <person name="Oren A."/>
            <person name="Chaudhuri R.R."/>
            <person name="La Ragione R."/>
            <person name="Hildebrand F."/>
            <person name="Pallen M.J."/>
        </authorList>
    </citation>
    <scope>NUCLEOTIDE SEQUENCE</scope>
    <source>
        <strain evidence="12">A5-1222</strain>
    </source>
</reference>
<reference evidence="12" key="2">
    <citation type="submission" date="2021-04" db="EMBL/GenBank/DDBJ databases">
        <authorList>
            <person name="Gilroy R."/>
        </authorList>
    </citation>
    <scope>NUCLEOTIDE SEQUENCE</scope>
    <source>
        <strain evidence="12">A5-1222</strain>
    </source>
</reference>
<organism evidence="12 13">
    <name type="scientific">Candidatus Ureaplasma intestinipullorum</name>
    <dbReference type="NCBI Taxonomy" id="2838770"/>
    <lineage>
        <taxon>Bacteria</taxon>
        <taxon>Bacillati</taxon>
        <taxon>Mycoplasmatota</taxon>
        <taxon>Mycoplasmoidales</taxon>
        <taxon>Mycoplasmoidaceae</taxon>
        <taxon>Ureaplasma</taxon>
    </lineage>
</organism>
<dbReference type="InterPro" id="IPR020612">
    <property type="entry name" value="Methylthiotransferase_CS"/>
</dbReference>
<evidence type="ECO:0000256" key="2">
    <source>
        <dbReference type="ARBA" id="ARBA00022485"/>
    </source>
</evidence>
<dbReference type="InterPro" id="IPR007197">
    <property type="entry name" value="rSAM"/>
</dbReference>
<dbReference type="Gene3D" id="3.40.50.12160">
    <property type="entry name" value="Methylthiotransferase, N-terminal domain"/>
    <property type="match status" value="1"/>
</dbReference>
<keyword evidence="3" id="KW-0963">Cytoplasm</keyword>
<dbReference type="Pfam" id="PF00919">
    <property type="entry name" value="UPF0004"/>
    <property type="match status" value="1"/>
</dbReference>
<dbReference type="InterPro" id="IPR013848">
    <property type="entry name" value="Methylthiotransferase_N"/>
</dbReference>
<gene>
    <name evidence="12" type="ORF">H9897_02180</name>
</gene>
<dbReference type="GO" id="GO:0051539">
    <property type="term" value="F:4 iron, 4 sulfur cluster binding"/>
    <property type="evidence" value="ECO:0007669"/>
    <property type="project" value="UniProtKB-KW"/>
</dbReference>
<keyword evidence="5" id="KW-0949">S-adenosyl-L-methionine</keyword>
<dbReference type="PANTHER" id="PTHR11918">
    <property type="entry name" value="RADICAL SAM PROTEINS"/>
    <property type="match status" value="1"/>
</dbReference>
<keyword evidence="9" id="KW-0411">Iron-sulfur</keyword>
<dbReference type="InterPro" id="IPR038135">
    <property type="entry name" value="Methylthiotransferase_N_sf"/>
</dbReference>
<dbReference type="PANTHER" id="PTHR11918:SF45">
    <property type="entry name" value="THREONYLCARBAMOYLADENOSINE TRNA METHYLTHIOTRANSFERASE"/>
    <property type="match status" value="1"/>
</dbReference>
<dbReference type="Gene3D" id="3.80.30.20">
    <property type="entry name" value="tm_1862 like domain"/>
    <property type="match status" value="1"/>
</dbReference>
<feature type="non-terminal residue" evidence="12">
    <location>
        <position position="284"/>
    </location>
</feature>
<dbReference type="InterPro" id="IPR023404">
    <property type="entry name" value="rSAM_horseshoe"/>
</dbReference>
<evidence type="ECO:0000313" key="12">
    <source>
        <dbReference type="EMBL" id="MBU3830939.1"/>
    </source>
</evidence>
<dbReference type="GO" id="GO:0035598">
    <property type="term" value="F:tRNA (N(6)-L-threonylcarbamoyladenosine(37)-C(2))-methylthiotransferase activity"/>
    <property type="evidence" value="ECO:0007669"/>
    <property type="project" value="TreeGrafter"/>
</dbReference>
<evidence type="ECO:0000256" key="8">
    <source>
        <dbReference type="ARBA" id="ARBA00023004"/>
    </source>
</evidence>
<dbReference type="AlphaFoldDB" id="A0A9E2KWX5"/>
<evidence type="ECO:0000256" key="1">
    <source>
        <dbReference type="ARBA" id="ARBA00001966"/>
    </source>
</evidence>
<evidence type="ECO:0000256" key="4">
    <source>
        <dbReference type="ARBA" id="ARBA00022679"/>
    </source>
</evidence>
<evidence type="ECO:0000256" key="3">
    <source>
        <dbReference type="ARBA" id="ARBA00022490"/>
    </source>
</evidence>
<dbReference type="InterPro" id="IPR005839">
    <property type="entry name" value="Methylthiotransferase"/>
</dbReference>
<keyword evidence="6" id="KW-0819">tRNA processing</keyword>
<dbReference type="PROSITE" id="PS51449">
    <property type="entry name" value="MTTASE_N"/>
    <property type="match status" value="1"/>
</dbReference>
<dbReference type="SFLD" id="SFLDG01082">
    <property type="entry name" value="B12-binding_domain_containing"/>
    <property type="match status" value="1"/>
</dbReference>
<dbReference type="PROSITE" id="PS51918">
    <property type="entry name" value="RADICAL_SAM"/>
    <property type="match status" value="1"/>
</dbReference>
<dbReference type="Proteomes" id="UP000824247">
    <property type="component" value="Unassembled WGS sequence"/>
</dbReference>
<feature type="domain" description="MTTase N-terminal" evidence="10">
    <location>
        <begin position="7"/>
        <end position="119"/>
    </location>
</feature>
<dbReference type="FunFam" id="3.40.50.12160:FF:000004">
    <property type="entry name" value="Threonylcarbamoyladenosine tRNA methylthiotransferase MtaB"/>
    <property type="match status" value="1"/>
</dbReference>
<keyword evidence="8" id="KW-0408">Iron</keyword>
<evidence type="ECO:0000256" key="9">
    <source>
        <dbReference type="ARBA" id="ARBA00023014"/>
    </source>
</evidence>
<dbReference type="InterPro" id="IPR058240">
    <property type="entry name" value="rSAM_sf"/>
</dbReference>
<accession>A0A9E2KWX5</accession>
<keyword evidence="2" id="KW-0004">4Fe-4S</keyword>
<dbReference type="EMBL" id="JAHLFM010000030">
    <property type="protein sequence ID" value="MBU3830939.1"/>
    <property type="molecule type" value="Genomic_DNA"/>
</dbReference>
<feature type="domain" description="Radical SAM core" evidence="11">
    <location>
        <begin position="144"/>
        <end position="284"/>
    </location>
</feature>
<dbReference type="GO" id="GO:0046872">
    <property type="term" value="F:metal ion binding"/>
    <property type="evidence" value="ECO:0007669"/>
    <property type="project" value="UniProtKB-KW"/>
</dbReference>
<evidence type="ECO:0000256" key="7">
    <source>
        <dbReference type="ARBA" id="ARBA00022723"/>
    </source>
</evidence>
<evidence type="ECO:0000256" key="6">
    <source>
        <dbReference type="ARBA" id="ARBA00022694"/>
    </source>
</evidence>
<comment type="caution">
    <text evidence="12">The sequence shown here is derived from an EMBL/GenBank/DDBJ whole genome shotgun (WGS) entry which is preliminary data.</text>
</comment>
<name>A0A9E2KWX5_9BACT</name>
<dbReference type="SFLD" id="SFLDS00029">
    <property type="entry name" value="Radical_SAM"/>
    <property type="match status" value="1"/>
</dbReference>
<comment type="cofactor">
    <cofactor evidence="1">
        <name>[4Fe-4S] cluster</name>
        <dbReference type="ChEBI" id="CHEBI:49883"/>
    </cofactor>
</comment>
<keyword evidence="7" id="KW-0479">Metal-binding</keyword>
<dbReference type="PROSITE" id="PS01278">
    <property type="entry name" value="MTTASE_RADICAL"/>
    <property type="match status" value="1"/>
</dbReference>
<dbReference type="SUPFAM" id="SSF102114">
    <property type="entry name" value="Radical SAM enzymes"/>
    <property type="match status" value="1"/>
</dbReference>